<evidence type="ECO:0000313" key="3">
    <source>
        <dbReference type="Proteomes" id="UP001295684"/>
    </source>
</evidence>
<comment type="caution">
    <text evidence="2">The sequence shown here is derived from an EMBL/GenBank/DDBJ whole genome shotgun (WGS) entry which is preliminary data.</text>
</comment>
<reference evidence="2" key="1">
    <citation type="submission" date="2023-07" db="EMBL/GenBank/DDBJ databases">
        <authorList>
            <consortium name="AG Swart"/>
            <person name="Singh M."/>
            <person name="Singh A."/>
            <person name="Seah K."/>
            <person name="Emmerich C."/>
        </authorList>
    </citation>
    <scope>NUCLEOTIDE SEQUENCE</scope>
    <source>
        <strain evidence="2">DP1</strain>
    </source>
</reference>
<sequence>MGNTSFCCTTRPHLKPEDTKKSMQYCEDNHIIKSAQKGSGSSSKDNKNKRTIQKKNETKQKLDMRSIKKISSQNPKKKKVKKIMKKKSQTHNALPLCPFKQKKATSSKTISTFPSSAVTHQSTSSLPPVSTEDLTKQFIFEMKQVRKSTRAKVGLFNSTRKSMHCKDTIKEVGLQNYKEYCDYLRESMKHRNSFFA</sequence>
<accession>A0AAD1UAC7</accession>
<dbReference type="Proteomes" id="UP001295684">
    <property type="component" value="Unassembled WGS sequence"/>
</dbReference>
<feature type="compositionally biased region" description="Basic and acidic residues" evidence="1">
    <location>
        <begin position="14"/>
        <end position="31"/>
    </location>
</feature>
<evidence type="ECO:0000313" key="2">
    <source>
        <dbReference type="EMBL" id="CAI2364280.1"/>
    </source>
</evidence>
<evidence type="ECO:0000256" key="1">
    <source>
        <dbReference type="SAM" id="MobiDB-lite"/>
    </source>
</evidence>
<feature type="compositionally biased region" description="Basic and acidic residues" evidence="1">
    <location>
        <begin position="44"/>
        <end position="66"/>
    </location>
</feature>
<feature type="region of interest" description="Disordered" evidence="1">
    <location>
        <begin position="1"/>
        <end position="92"/>
    </location>
</feature>
<feature type="compositionally biased region" description="Basic residues" evidence="1">
    <location>
        <begin position="75"/>
        <end position="89"/>
    </location>
</feature>
<proteinExistence type="predicted"/>
<gene>
    <name evidence="2" type="ORF">ECRASSUSDP1_LOCUS5623</name>
</gene>
<dbReference type="EMBL" id="CAMPGE010005426">
    <property type="protein sequence ID" value="CAI2364280.1"/>
    <property type="molecule type" value="Genomic_DNA"/>
</dbReference>
<organism evidence="2 3">
    <name type="scientific">Euplotes crassus</name>
    <dbReference type="NCBI Taxonomy" id="5936"/>
    <lineage>
        <taxon>Eukaryota</taxon>
        <taxon>Sar</taxon>
        <taxon>Alveolata</taxon>
        <taxon>Ciliophora</taxon>
        <taxon>Intramacronucleata</taxon>
        <taxon>Spirotrichea</taxon>
        <taxon>Hypotrichia</taxon>
        <taxon>Euplotida</taxon>
        <taxon>Euplotidae</taxon>
        <taxon>Moneuplotes</taxon>
    </lineage>
</organism>
<protein>
    <submittedName>
        <fullName evidence="2">Uncharacterized protein</fullName>
    </submittedName>
</protein>
<name>A0AAD1UAC7_EUPCR</name>
<keyword evidence="3" id="KW-1185">Reference proteome</keyword>
<dbReference type="AlphaFoldDB" id="A0AAD1UAC7"/>